<dbReference type="NCBIfam" id="TIGR00149">
    <property type="entry name" value="TIGR00149_YjbQ"/>
    <property type="match status" value="1"/>
</dbReference>
<dbReference type="AlphaFoldDB" id="A0A170PQY0"/>
<dbReference type="PIRSF" id="PIRSF004681">
    <property type="entry name" value="UCP004681"/>
    <property type="match status" value="1"/>
</dbReference>
<dbReference type="Gene3D" id="2.60.120.460">
    <property type="entry name" value="YjbQ-like"/>
    <property type="match status" value="1"/>
</dbReference>
<dbReference type="EMBL" id="CZRL01000056">
    <property type="protein sequence ID" value="CUS51171.1"/>
    <property type="molecule type" value="Genomic_DNA"/>
</dbReference>
<gene>
    <name evidence="2" type="ORF">MGWOODY_XGa488</name>
</gene>
<dbReference type="SUPFAM" id="SSF111038">
    <property type="entry name" value="YjbQ-like"/>
    <property type="match status" value="1"/>
</dbReference>
<accession>A0A170PQY0</accession>
<evidence type="ECO:0000256" key="1">
    <source>
        <dbReference type="ARBA" id="ARBA00005534"/>
    </source>
</evidence>
<protein>
    <submittedName>
        <fullName evidence="2">Uncharacterized protein sll1880 (YjbQ family)</fullName>
    </submittedName>
</protein>
<comment type="similarity">
    <text evidence="1">Belongs to the UPF0047 family.</text>
</comment>
<dbReference type="PANTHER" id="PTHR30615:SF8">
    <property type="entry name" value="UPF0047 PROTEIN C4A8.02C"/>
    <property type="match status" value="1"/>
</dbReference>
<name>A0A170PQY0_9ZZZZ</name>
<dbReference type="InterPro" id="IPR001602">
    <property type="entry name" value="UPF0047_YjbQ-like"/>
</dbReference>
<proteinExistence type="inferred from homology"/>
<sequence>MLAFGSWNLNPGQKSGDWYQETIEVDTVGRETRELTGLIDQFVARSDMQTGLCHIFLQHTSASLLLSANTDPVVQVDLEHLMQRIIRDSDPVCRHASEESDDMSAHLRSVLTGSFLTLPVVEHWLGLGVWQGGYLWEYRYQGRKRCLVLTIQGEIRAL</sequence>
<dbReference type="PANTHER" id="PTHR30615">
    <property type="entry name" value="UNCHARACTERIZED PROTEIN YJBQ-RELATED"/>
    <property type="match status" value="1"/>
</dbReference>
<dbReference type="InterPro" id="IPR035917">
    <property type="entry name" value="YjbQ-like_sf"/>
</dbReference>
<organism evidence="2">
    <name type="scientific">hydrothermal vent metagenome</name>
    <dbReference type="NCBI Taxonomy" id="652676"/>
    <lineage>
        <taxon>unclassified sequences</taxon>
        <taxon>metagenomes</taxon>
        <taxon>ecological metagenomes</taxon>
    </lineage>
</organism>
<dbReference type="Pfam" id="PF01894">
    <property type="entry name" value="YjbQ"/>
    <property type="match status" value="1"/>
</dbReference>
<evidence type="ECO:0000313" key="2">
    <source>
        <dbReference type="EMBL" id="CUS51171.1"/>
    </source>
</evidence>
<reference evidence="2" key="1">
    <citation type="submission" date="2015-10" db="EMBL/GenBank/DDBJ databases">
        <authorList>
            <person name="Gilbert D.G."/>
        </authorList>
    </citation>
    <scope>NUCLEOTIDE SEQUENCE</scope>
</reference>